<accession>A0A918LWC8</accession>
<protein>
    <recommendedName>
        <fullName evidence="3">Thiopeptide-type bacteriocin biosynthesis domain-containing protein</fullName>
    </recommendedName>
</protein>
<organism evidence="1 2">
    <name type="scientific">Streptomyces purpureus</name>
    <dbReference type="NCBI Taxonomy" id="1951"/>
    <lineage>
        <taxon>Bacteria</taxon>
        <taxon>Bacillati</taxon>
        <taxon>Actinomycetota</taxon>
        <taxon>Actinomycetes</taxon>
        <taxon>Kitasatosporales</taxon>
        <taxon>Streptomycetaceae</taxon>
        <taxon>Streptomyces</taxon>
    </lineage>
</organism>
<gene>
    <name evidence="1" type="ORF">GCM10014713_61280</name>
</gene>
<reference evidence="1" key="1">
    <citation type="journal article" date="2014" name="Int. J. Syst. Evol. Microbiol.">
        <title>Complete genome sequence of Corynebacterium casei LMG S-19264T (=DSM 44701T), isolated from a smear-ripened cheese.</title>
        <authorList>
            <consortium name="US DOE Joint Genome Institute (JGI-PGF)"/>
            <person name="Walter F."/>
            <person name="Albersmeier A."/>
            <person name="Kalinowski J."/>
            <person name="Ruckert C."/>
        </authorList>
    </citation>
    <scope>NUCLEOTIDE SEQUENCE</scope>
    <source>
        <strain evidence="1">JCM 3172</strain>
    </source>
</reference>
<dbReference type="RefSeq" id="WP_019886427.1">
    <property type="nucleotide sequence ID" value="NZ_BMQQ01000034.1"/>
</dbReference>
<evidence type="ECO:0000313" key="2">
    <source>
        <dbReference type="Proteomes" id="UP000619486"/>
    </source>
</evidence>
<dbReference type="AlphaFoldDB" id="A0A918LWC8"/>
<reference evidence="1" key="2">
    <citation type="submission" date="2020-09" db="EMBL/GenBank/DDBJ databases">
        <authorList>
            <person name="Sun Q."/>
            <person name="Ohkuma M."/>
        </authorList>
    </citation>
    <scope>NUCLEOTIDE SEQUENCE</scope>
    <source>
        <strain evidence="1">JCM 3172</strain>
    </source>
</reference>
<comment type="caution">
    <text evidence="1">The sequence shown here is derived from an EMBL/GenBank/DDBJ whole genome shotgun (WGS) entry which is preliminary data.</text>
</comment>
<evidence type="ECO:0000313" key="1">
    <source>
        <dbReference type="EMBL" id="GGT59529.1"/>
    </source>
</evidence>
<dbReference type="EMBL" id="BMQQ01000034">
    <property type="protein sequence ID" value="GGT59529.1"/>
    <property type="molecule type" value="Genomic_DNA"/>
</dbReference>
<keyword evidence="2" id="KW-1185">Reference proteome</keyword>
<sequence>MTRNWLYCRLSGQAWADQGAALTPRLPAAVAGALAPVLNGRAGHWFFHPLREASGTPGTELWLDADASITQDVLTALLAEADRTGSRMFHRYEERAAAFTDELSMRSSAFALAVAEAGGLPVADRLTLAVLHLRHVAALVPSADRAAFLFLCWQHWAAGIDPDQRLALGRRATADGAALLELATALPVSLVGGRRTADTWRGYLRTLDTAVSDQEVSCELPGTYLLFEHAHLTHRRLGISREAEALAALVLRTAPESAFLTTPVLQRV</sequence>
<name>A0A918LWC8_9ACTN</name>
<proteinExistence type="predicted"/>
<evidence type="ECO:0008006" key="3">
    <source>
        <dbReference type="Google" id="ProtNLM"/>
    </source>
</evidence>
<dbReference type="Proteomes" id="UP000619486">
    <property type="component" value="Unassembled WGS sequence"/>
</dbReference>